<dbReference type="InterPro" id="IPR050300">
    <property type="entry name" value="GDXG_lipolytic_enzyme"/>
</dbReference>
<dbReference type="InterPro" id="IPR013094">
    <property type="entry name" value="AB_hydrolase_3"/>
</dbReference>
<evidence type="ECO:0000256" key="3">
    <source>
        <dbReference type="PROSITE-ProRule" id="PRU10038"/>
    </source>
</evidence>
<dbReference type="InterPro" id="IPR033140">
    <property type="entry name" value="Lipase_GDXG_put_SER_AS"/>
</dbReference>
<dbReference type="PANTHER" id="PTHR48081">
    <property type="entry name" value="AB HYDROLASE SUPERFAMILY PROTEIN C4A8.06C"/>
    <property type="match status" value="1"/>
</dbReference>
<evidence type="ECO:0000313" key="5">
    <source>
        <dbReference type="EMBL" id="RRQ51257.1"/>
    </source>
</evidence>
<protein>
    <submittedName>
        <fullName evidence="5">Alpha/beta hydrolase</fullName>
    </submittedName>
</protein>
<dbReference type="PANTHER" id="PTHR48081:SF30">
    <property type="entry name" value="ACETYL-HYDROLASE LIPR-RELATED"/>
    <property type="match status" value="1"/>
</dbReference>
<dbReference type="Proteomes" id="UP000268553">
    <property type="component" value="Unassembled WGS sequence"/>
</dbReference>
<dbReference type="RefSeq" id="WP_125231232.1">
    <property type="nucleotide sequence ID" value="NZ_RWJI01000002.1"/>
</dbReference>
<keyword evidence="6" id="KW-1185">Reference proteome</keyword>
<feature type="domain" description="Alpha/beta hydrolase fold-3" evidence="4">
    <location>
        <begin position="70"/>
        <end position="277"/>
    </location>
</feature>
<accession>A0A3R8WJ89</accession>
<sequence>MRSELAEVFAHLRREPDGSMDPISAIRAKVEGYGMGCTGAGLEACRVVPVQIGAMAAEWLVPPDAGERRVVYYHGGAWVAGSLNTHRAIAAELAALSGLAVLVPDYRLAPEHCFPAGLADCAEALAFATANGPDGARSCQRLALAGDSAGGNLAAAIALGLYPAGGTTPPDRLLLISPFLGVTPISGGFVGEPDDPAVMGEGMDFVAQLYAPARHPGDPAISPILADDRVLAQLPPTLIQASAAETLRGQALLFAQRAWALGRPVRLSLWPDMPHGWPIFMGKLAEADAALAEAAAFLRD</sequence>
<dbReference type="SUPFAM" id="SSF53474">
    <property type="entry name" value="alpha/beta-Hydrolases"/>
    <property type="match status" value="1"/>
</dbReference>
<dbReference type="EMBL" id="RWJI01000002">
    <property type="protein sequence ID" value="RRQ51257.1"/>
    <property type="molecule type" value="Genomic_DNA"/>
</dbReference>
<organism evidence="5 6">
    <name type="scientific">Sphingorhabdus wooponensis</name>
    <dbReference type="NCBI Taxonomy" id="940136"/>
    <lineage>
        <taxon>Bacteria</taxon>
        <taxon>Pseudomonadati</taxon>
        <taxon>Pseudomonadota</taxon>
        <taxon>Alphaproteobacteria</taxon>
        <taxon>Sphingomonadales</taxon>
        <taxon>Sphingomonadaceae</taxon>
        <taxon>Sphingorhabdus</taxon>
    </lineage>
</organism>
<dbReference type="GO" id="GO:0004806">
    <property type="term" value="F:triacylglycerol lipase activity"/>
    <property type="evidence" value="ECO:0007669"/>
    <property type="project" value="TreeGrafter"/>
</dbReference>
<dbReference type="PROSITE" id="PS01174">
    <property type="entry name" value="LIPASE_GDXG_SER"/>
    <property type="match status" value="1"/>
</dbReference>
<comment type="similarity">
    <text evidence="1">Belongs to the 'GDXG' lipolytic enzyme family.</text>
</comment>
<dbReference type="AlphaFoldDB" id="A0A3R8WJ89"/>
<dbReference type="InterPro" id="IPR029058">
    <property type="entry name" value="AB_hydrolase_fold"/>
</dbReference>
<evidence type="ECO:0000256" key="2">
    <source>
        <dbReference type="ARBA" id="ARBA00022801"/>
    </source>
</evidence>
<keyword evidence="2 5" id="KW-0378">Hydrolase</keyword>
<dbReference type="Pfam" id="PF07859">
    <property type="entry name" value="Abhydrolase_3"/>
    <property type="match status" value="1"/>
</dbReference>
<comment type="caution">
    <text evidence="5">The sequence shown here is derived from an EMBL/GenBank/DDBJ whole genome shotgun (WGS) entry which is preliminary data.</text>
</comment>
<feature type="active site" evidence="3">
    <location>
        <position position="148"/>
    </location>
</feature>
<dbReference type="Gene3D" id="3.40.50.1820">
    <property type="entry name" value="alpha/beta hydrolase"/>
    <property type="match status" value="1"/>
</dbReference>
<proteinExistence type="inferred from homology"/>
<reference evidence="5 6" key="1">
    <citation type="submission" date="2018-12" db="EMBL/GenBank/DDBJ databases">
        <authorList>
            <person name="Kim S.-J."/>
            <person name="Jung G.-Y."/>
        </authorList>
    </citation>
    <scope>NUCLEOTIDE SEQUENCE [LARGE SCALE GENOMIC DNA]</scope>
    <source>
        <strain evidence="5 6">03SU3-P</strain>
    </source>
</reference>
<evidence type="ECO:0000259" key="4">
    <source>
        <dbReference type="Pfam" id="PF07859"/>
    </source>
</evidence>
<evidence type="ECO:0000256" key="1">
    <source>
        <dbReference type="ARBA" id="ARBA00010515"/>
    </source>
</evidence>
<name>A0A3R8WJ89_9SPHN</name>
<dbReference type="OrthoDB" id="9806180at2"/>
<gene>
    <name evidence="5" type="ORF">D7D48_09830</name>
</gene>
<evidence type="ECO:0000313" key="6">
    <source>
        <dbReference type="Proteomes" id="UP000268553"/>
    </source>
</evidence>